<gene>
    <name evidence="1" type="ORF">CRU78_01070</name>
</gene>
<evidence type="ECO:0008006" key="3">
    <source>
        <dbReference type="Google" id="ProtNLM"/>
    </source>
</evidence>
<protein>
    <recommendedName>
        <fullName evidence="3">Tyrosine-protein kinase Wzc</fullName>
    </recommendedName>
</protein>
<dbReference type="SUPFAM" id="SSF52540">
    <property type="entry name" value="P-loop containing nucleoside triphosphate hydrolases"/>
    <property type="match status" value="1"/>
</dbReference>
<dbReference type="PANTHER" id="PTHR32309">
    <property type="entry name" value="TYROSINE-PROTEIN KINASE"/>
    <property type="match status" value="1"/>
</dbReference>
<dbReference type="AlphaFoldDB" id="A0A6A7RNT6"/>
<comment type="caution">
    <text evidence="1">The sequence shown here is derived from an EMBL/GenBank/DDBJ whole genome shotgun (WGS) entry which is preliminary data.</text>
</comment>
<sequence>MHERFVTLLTQLGEGFDTVIVDAPPVLAVSDAAIIGRHVGATLMVARSGKHPIRELEQAVKRLNQAGVEVKGFVFNDLNVSRQRYRYGYKGYVYRYSYKD</sequence>
<dbReference type="InterPro" id="IPR027417">
    <property type="entry name" value="P-loop_NTPase"/>
</dbReference>
<dbReference type="Proteomes" id="UP000342300">
    <property type="component" value="Unassembled WGS sequence"/>
</dbReference>
<dbReference type="PANTHER" id="PTHR32309:SF13">
    <property type="entry name" value="FERRIC ENTEROBACTIN TRANSPORT PROTEIN FEPE"/>
    <property type="match status" value="1"/>
</dbReference>
<reference evidence="1 2" key="1">
    <citation type="submission" date="2017-09" db="EMBL/GenBank/DDBJ databases">
        <title>Metagenomic Analysis Reveals Denitrifying Candidatus Accumulibacter and Flanking Population as a Source of N2O.</title>
        <authorList>
            <person name="Gao H."/>
            <person name="Mao Y."/>
            <person name="Zhao X."/>
            <person name="Liu W.-T."/>
            <person name="Zhang T."/>
            <person name="Wells G."/>
        </authorList>
    </citation>
    <scope>NUCLEOTIDE SEQUENCE [LARGE SCALE GENOMIC DNA]</scope>
    <source>
        <strain evidence="1">CANDO_2_IC</strain>
    </source>
</reference>
<organism evidence="1 2">
    <name type="scientific">Candidatus Accumulibacter phosphatis</name>
    <dbReference type="NCBI Taxonomy" id="327160"/>
    <lineage>
        <taxon>Bacteria</taxon>
        <taxon>Pseudomonadati</taxon>
        <taxon>Pseudomonadota</taxon>
        <taxon>Betaproteobacteria</taxon>
        <taxon>Candidatus Accumulibacter</taxon>
    </lineage>
</organism>
<name>A0A6A7RNT6_9PROT</name>
<dbReference type="Gene3D" id="3.40.50.300">
    <property type="entry name" value="P-loop containing nucleotide triphosphate hydrolases"/>
    <property type="match status" value="1"/>
</dbReference>
<dbReference type="EMBL" id="PDHS01000022">
    <property type="protein sequence ID" value="MQM29203.1"/>
    <property type="molecule type" value="Genomic_DNA"/>
</dbReference>
<dbReference type="GO" id="GO:0004713">
    <property type="term" value="F:protein tyrosine kinase activity"/>
    <property type="evidence" value="ECO:0007669"/>
    <property type="project" value="TreeGrafter"/>
</dbReference>
<evidence type="ECO:0000313" key="2">
    <source>
        <dbReference type="Proteomes" id="UP000342300"/>
    </source>
</evidence>
<dbReference type="GO" id="GO:0005886">
    <property type="term" value="C:plasma membrane"/>
    <property type="evidence" value="ECO:0007669"/>
    <property type="project" value="TreeGrafter"/>
</dbReference>
<dbReference type="InterPro" id="IPR050445">
    <property type="entry name" value="Bact_polysacc_biosynth/exp"/>
</dbReference>
<proteinExistence type="predicted"/>
<accession>A0A6A7RNT6</accession>
<evidence type="ECO:0000313" key="1">
    <source>
        <dbReference type="EMBL" id="MQM29203.1"/>
    </source>
</evidence>